<name>A0AAW0G6I8_9APHY</name>
<reference evidence="1 2" key="1">
    <citation type="submission" date="2022-09" db="EMBL/GenBank/DDBJ databases">
        <authorList>
            <person name="Palmer J.M."/>
        </authorList>
    </citation>
    <scope>NUCLEOTIDE SEQUENCE [LARGE SCALE GENOMIC DNA]</scope>
    <source>
        <strain evidence="1 2">DSM 7382</strain>
    </source>
</reference>
<comment type="caution">
    <text evidence="1">The sequence shown here is derived from an EMBL/GenBank/DDBJ whole genome shotgun (WGS) entry which is preliminary data.</text>
</comment>
<dbReference type="Proteomes" id="UP001385951">
    <property type="component" value="Unassembled WGS sequence"/>
</dbReference>
<keyword evidence="2" id="KW-1185">Reference proteome</keyword>
<proteinExistence type="predicted"/>
<accession>A0AAW0G6I8</accession>
<dbReference type="AlphaFoldDB" id="A0AAW0G6I8"/>
<gene>
    <name evidence="1" type="ORF">QCA50_009835</name>
</gene>
<evidence type="ECO:0000313" key="2">
    <source>
        <dbReference type="Proteomes" id="UP001385951"/>
    </source>
</evidence>
<protein>
    <submittedName>
        <fullName evidence="1">Uncharacterized protein</fullName>
    </submittedName>
</protein>
<dbReference type="EMBL" id="JASBNA010000014">
    <property type="protein sequence ID" value="KAK7687329.1"/>
    <property type="molecule type" value="Genomic_DNA"/>
</dbReference>
<organism evidence="1 2">
    <name type="scientific">Cerrena zonata</name>
    <dbReference type="NCBI Taxonomy" id="2478898"/>
    <lineage>
        <taxon>Eukaryota</taxon>
        <taxon>Fungi</taxon>
        <taxon>Dikarya</taxon>
        <taxon>Basidiomycota</taxon>
        <taxon>Agaricomycotina</taxon>
        <taxon>Agaricomycetes</taxon>
        <taxon>Polyporales</taxon>
        <taxon>Cerrenaceae</taxon>
        <taxon>Cerrena</taxon>
    </lineage>
</organism>
<evidence type="ECO:0000313" key="1">
    <source>
        <dbReference type="EMBL" id="KAK7687329.1"/>
    </source>
</evidence>
<sequence>MKKREKFGARKYNSYPQSLGFDMLEAFRDEYEQNMDALMPYLQVIAGARGAIQDDLQTLSAY</sequence>